<proteinExistence type="predicted"/>
<dbReference type="InterPro" id="IPR002698">
    <property type="entry name" value="FTHF_cligase"/>
</dbReference>
<protein>
    <recommendedName>
        <fullName evidence="4">5-formyltetrahydrofolate cyclo-ligase</fullName>
    </recommendedName>
</protein>
<evidence type="ECO:0000256" key="1">
    <source>
        <dbReference type="SAM" id="MobiDB-lite"/>
    </source>
</evidence>
<evidence type="ECO:0000313" key="3">
    <source>
        <dbReference type="Proteomes" id="UP000619260"/>
    </source>
</evidence>
<dbReference type="RefSeq" id="WP_239152564.1">
    <property type="nucleotide sequence ID" value="NZ_BOPF01000004.1"/>
</dbReference>
<dbReference type="GO" id="GO:0005737">
    <property type="term" value="C:cytoplasm"/>
    <property type="evidence" value="ECO:0007669"/>
    <property type="project" value="TreeGrafter"/>
</dbReference>
<accession>A0A8J3YI22</accession>
<evidence type="ECO:0000313" key="2">
    <source>
        <dbReference type="EMBL" id="GIJ44807.1"/>
    </source>
</evidence>
<gene>
    <name evidence="2" type="ORF">Val02_16930</name>
</gene>
<name>A0A8J3YI22_9ACTN</name>
<dbReference type="Proteomes" id="UP000619260">
    <property type="component" value="Unassembled WGS sequence"/>
</dbReference>
<comment type="caution">
    <text evidence="2">The sequence shown here is derived from an EMBL/GenBank/DDBJ whole genome shotgun (WGS) entry which is preliminary data.</text>
</comment>
<dbReference type="EMBL" id="BOPF01000004">
    <property type="protein sequence ID" value="GIJ44807.1"/>
    <property type="molecule type" value="Genomic_DNA"/>
</dbReference>
<dbReference type="PANTHER" id="PTHR13017">
    <property type="entry name" value="5-FORMYLTETRAHYDROFOLATE CYCLO-LIGASE-RELATED"/>
    <property type="match status" value="1"/>
</dbReference>
<feature type="region of interest" description="Disordered" evidence="1">
    <location>
        <begin position="114"/>
        <end position="148"/>
    </location>
</feature>
<dbReference type="PANTHER" id="PTHR13017:SF0">
    <property type="entry name" value="METHENYLTETRAHYDROFOLATE SYNTHASE DOMAIN-CONTAINING PROTEIN"/>
    <property type="match status" value="1"/>
</dbReference>
<feature type="compositionally biased region" description="Basic and acidic residues" evidence="1">
    <location>
        <begin position="119"/>
        <end position="138"/>
    </location>
</feature>
<dbReference type="AlphaFoldDB" id="A0A8J3YI22"/>
<sequence length="148" mass="16512">MTPDIDRAKQRTRDQIWALLERHHAAPPGVHGHIPDFEGAGRAAARLADLDVRRRARTVESNLDMAQLPARVRALRDRKLLYMAVPRLAEAKPFYMLEPAVLSEAFEPTGAEALGYRGRAADRGRTDRAGDCHRHDRASSSGRGRRVA</sequence>
<keyword evidence="3" id="KW-1185">Reference proteome</keyword>
<evidence type="ECO:0008006" key="4">
    <source>
        <dbReference type="Google" id="ProtNLM"/>
    </source>
</evidence>
<organism evidence="2 3">
    <name type="scientific">Virgisporangium aliadipatigenens</name>
    <dbReference type="NCBI Taxonomy" id="741659"/>
    <lineage>
        <taxon>Bacteria</taxon>
        <taxon>Bacillati</taxon>
        <taxon>Actinomycetota</taxon>
        <taxon>Actinomycetes</taxon>
        <taxon>Micromonosporales</taxon>
        <taxon>Micromonosporaceae</taxon>
        <taxon>Virgisporangium</taxon>
    </lineage>
</organism>
<reference evidence="2" key="1">
    <citation type="submission" date="2021-01" db="EMBL/GenBank/DDBJ databases">
        <title>Whole genome shotgun sequence of Virgisporangium aliadipatigenens NBRC 105644.</title>
        <authorList>
            <person name="Komaki H."/>
            <person name="Tamura T."/>
        </authorList>
    </citation>
    <scope>NUCLEOTIDE SEQUENCE</scope>
    <source>
        <strain evidence="2">NBRC 105644</strain>
    </source>
</reference>